<keyword evidence="2" id="KW-1185">Reference proteome</keyword>
<gene>
    <name evidence="1" type="ordered locus">Aasi_1670</name>
</gene>
<evidence type="ECO:0000313" key="2">
    <source>
        <dbReference type="Proteomes" id="UP000001227"/>
    </source>
</evidence>
<sequence length="63" mass="7460">MDIITYNYQISKSMVKIINKQVLFLVKKLKIFGLLLLCVAIKNHKVYVKEQKYDLPYPTELVE</sequence>
<organism evidence="1 2">
    <name type="scientific">Amoebophilus asiaticus (strain 5a2)</name>
    <dbReference type="NCBI Taxonomy" id="452471"/>
    <lineage>
        <taxon>Bacteria</taxon>
        <taxon>Pseudomonadati</taxon>
        <taxon>Bacteroidota</taxon>
        <taxon>Cytophagia</taxon>
        <taxon>Cytophagales</taxon>
        <taxon>Amoebophilaceae</taxon>
        <taxon>Candidatus Amoebophilus</taxon>
    </lineage>
</organism>
<evidence type="ECO:0000313" key="1">
    <source>
        <dbReference type="EMBL" id="ACP20971.1"/>
    </source>
</evidence>
<dbReference type="KEGG" id="aas:Aasi_1670"/>
<dbReference type="AlphaFoldDB" id="C3L3T0"/>
<dbReference type="Proteomes" id="UP000001227">
    <property type="component" value="Chromosome"/>
</dbReference>
<protein>
    <submittedName>
        <fullName evidence="1">Uncharacterized protein</fullName>
    </submittedName>
</protein>
<reference evidence="1 2" key="1">
    <citation type="journal article" date="2010" name="J. Bacteriol.">
        <title>The genome of the amoeba symbiont 'Candidatus Amoebophilus asiaticus' reveals common mechanisms for host cell interaction among amoeba-associated bacteria.</title>
        <authorList>
            <person name="Schmitz-Esser S."/>
            <person name="Tischler P."/>
            <person name="Arnold R."/>
            <person name="Montanaro J."/>
            <person name="Wagner M."/>
            <person name="Rattei T."/>
            <person name="Horn M."/>
        </authorList>
    </citation>
    <scope>NUCLEOTIDE SEQUENCE [LARGE SCALE GENOMIC DNA]</scope>
    <source>
        <strain evidence="1 2">5a2</strain>
    </source>
</reference>
<dbReference type="HOGENOM" id="CLU_2875776_0_0_10"/>
<accession>C3L3T0</accession>
<proteinExistence type="predicted"/>
<name>C3L3T0_AMOA5</name>
<dbReference type="EMBL" id="CP001102">
    <property type="protein sequence ID" value="ACP20971.1"/>
    <property type="molecule type" value="Genomic_DNA"/>
</dbReference>